<comment type="caution">
    <text evidence="4">The sequence shown here is derived from an EMBL/GenBank/DDBJ whole genome shotgun (WGS) entry which is preliminary data.</text>
</comment>
<dbReference type="InterPro" id="IPR050214">
    <property type="entry name" value="Cys_Synth/Cystath_Beta-Synth"/>
</dbReference>
<name>A0ABX3IIW9_9BACT</name>
<comment type="cofactor">
    <cofactor evidence="1">
        <name>pyridoxal 5'-phosphate</name>
        <dbReference type="ChEBI" id="CHEBI:597326"/>
    </cofactor>
</comment>
<reference evidence="4 5" key="1">
    <citation type="submission" date="2015-06" db="EMBL/GenBank/DDBJ databases">
        <title>Genome sequencing of Thermotogales isolates from hydrothermal vents.</title>
        <authorList>
            <person name="Haverkamp T.H."/>
            <person name="Kublanov I.V."/>
            <person name="Nesbo C.L."/>
        </authorList>
    </citation>
    <scope>NUCLEOTIDE SEQUENCE [LARGE SCALE GENOMIC DNA]</scope>
    <source>
        <strain evidence="5">ik275mar</strain>
    </source>
</reference>
<dbReference type="Pfam" id="PF00291">
    <property type="entry name" value="PALP"/>
    <property type="match status" value="1"/>
</dbReference>
<dbReference type="InterPro" id="IPR001926">
    <property type="entry name" value="TrpB-like_PALP"/>
</dbReference>
<dbReference type="Proteomes" id="UP000242616">
    <property type="component" value="Unassembled WGS sequence"/>
</dbReference>
<gene>
    <name evidence="4" type="ORF">XJ44_06930</name>
</gene>
<dbReference type="SUPFAM" id="SSF53686">
    <property type="entry name" value="Tryptophan synthase beta subunit-like PLP-dependent enzymes"/>
    <property type="match status" value="1"/>
</dbReference>
<evidence type="ECO:0000259" key="3">
    <source>
        <dbReference type="Pfam" id="PF00291"/>
    </source>
</evidence>
<dbReference type="Gene3D" id="3.40.50.1100">
    <property type="match status" value="2"/>
</dbReference>
<feature type="domain" description="Tryptophan synthase beta chain-like PALP" evidence="3">
    <location>
        <begin position="5"/>
        <end position="272"/>
    </location>
</feature>
<keyword evidence="2" id="KW-0663">Pyridoxal phosphate</keyword>
<evidence type="ECO:0000256" key="2">
    <source>
        <dbReference type="ARBA" id="ARBA00022898"/>
    </source>
</evidence>
<dbReference type="InterPro" id="IPR036052">
    <property type="entry name" value="TrpB-like_PALP_sf"/>
</dbReference>
<protein>
    <submittedName>
        <fullName evidence="4">Cysteine synthase</fullName>
    </submittedName>
</protein>
<proteinExistence type="predicted"/>
<evidence type="ECO:0000256" key="1">
    <source>
        <dbReference type="ARBA" id="ARBA00001933"/>
    </source>
</evidence>
<sequence length="284" mass="30583">MVESTHLIYIEKLNLFAKLEKSNLGGSIKDRPAFFMLKGALKDGIKTKLVVEPTSGNTGIALAWIGKKLGFDVILTMPETMTKERIDLMKAFGADVVLTPSEKGMKGAIEKAKEIVNEKGAYMPNQFSNKYNVLAHKLTTGPEILRQMKFDVDVFVAGVGTGGTITGVGTVLKSIFGDKVKIVAVEPESSAVLSGRPAGKHKIQGIGAGFIPDILDLNVIDEIVTVSDEEVFEMFGYLNKNLGLNVGISSAANALVATRYSKLGRVVTVFPDDVSKYISILTNL</sequence>
<accession>A0ABX3IIW9</accession>
<dbReference type="RefSeq" id="WP_077198522.1">
    <property type="nucleotide sequence ID" value="NZ_LBFC01000022.1"/>
</dbReference>
<evidence type="ECO:0000313" key="4">
    <source>
        <dbReference type="EMBL" id="ONN26608.1"/>
    </source>
</evidence>
<dbReference type="PANTHER" id="PTHR10314">
    <property type="entry name" value="CYSTATHIONINE BETA-SYNTHASE"/>
    <property type="match status" value="1"/>
</dbReference>
<dbReference type="EMBL" id="LBFC01000022">
    <property type="protein sequence ID" value="ONN26608.1"/>
    <property type="molecule type" value="Genomic_DNA"/>
</dbReference>
<dbReference type="CDD" id="cd01561">
    <property type="entry name" value="CBS_like"/>
    <property type="match status" value="1"/>
</dbReference>
<keyword evidence="5" id="KW-1185">Reference proteome</keyword>
<organism evidence="4 5">
    <name type="scientific">Thermosipho affectus</name>
    <dbReference type="NCBI Taxonomy" id="660294"/>
    <lineage>
        <taxon>Bacteria</taxon>
        <taxon>Thermotogati</taxon>
        <taxon>Thermotogota</taxon>
        <taxon>Thermotogae</taxon>
        <taxon>Thermotogales</taxon>
        <taxon>Fervidobacteriaceae</taxon>
        <taxon>Thermosipho</taxon>
    </lineage>
</organism>
<evidence type="ECO:0000313" key="5">
    <source>
        <dbReference type="Proteomes" id="UP000242616"/>
    </source>
</evidence>